<feature type="DNA-binding region" description="H-T-H motif" evidence="2">
    <location>
        <begin position="40"/>
        <end position="59"/>
    </location>
</feature>
<protein>
    <submittedName>
        <fullName evidence="5">HTH-type transcriptional regulator BetI</fullName>
    </submittedName>
</protein>
<dbReference type="Pfam" id="PF00440">
    <property type="entry name" value="TetR_N"/>
    <property type="match status" value="1"/>
</dbReference>
<keyword evidence="7" id="KW-1185">Reference proteome</keyword>
<dbReference type="Proteomes" id="UP000439591">
    <property type="component" value="Unassembled WGS sequence"/>
</dbReference>
<evidence type="ECO:0000313" key="4">
    <source>
        <dbReference type="EMBL" id="CAA0110129.1"/>
    </source>
</evidence>
<evidence type="ECO:0000256" key="2">
    <source>
        <dbReference type="PROSITE-ProRule" id="PRU00335"/>
    </source>
</evidence>
<dbReference type="SUPFAM" id="SSF46689">
    <property type="entry name" value="Homeodomain-like"/>
    <property type="match status" value="1"/>
</dbReference>
<evidence type="ECO:0000313" key="6">
    <source>
        <dbReference type="EMBL" id="CAA0121903.1"/>
    </source>
</evidence>
<dbReference type="PANTHER" id="PTHR43479:SF11">
    <property type="entry name" value="ACREF_ENVCD OPERON REPRESSOR-RELATED"/>
    <property type="match status" value="1"/>
</dbReference>
<dbReference type="EMBL" id="CACSIK010000003">
    <property type="protein sequence ID" value="CAA0110129.1"/>
    <property type="molecule type" value="Genomic_DNA"/>
</dbReference>
<dbReference type="GO" id="GO:0003677">
    <property type="term" value="F:DNA binding"/>
    <property type="evidence" value="ECO:0007669"/>
    <property type="project" value="UniProtKB-UniRule"/>
</dbReference>
<evidence type="ECO:0000313" key="8">
    <source>
        <dbReference type="Proteomes" id="UP000439591"/>
    </source>
</evidence>
<keyword evidence="1 2" id="KW-0238">DNA-binding</keyword>
<reference evidence="7 8" key="1">
    <citation type="submission" date="2019-11" db="EMBL/GenBank/DDBJ databases">
        <authorList>
            <person name="Holert J."/>
        </authorList>
    </citation>
    <scope>NUCLEOTIDE SEQUENCE [LARGE SCALE GENOMIC DNA]</scope>
    <source>
        <strain evidence="5">BC3_2A</strain>
        <strain evidence="4">SB11_1A</strain>
    </source>
</reference>
<feature type="domain" description="HTH tetR-type" evidence="3">
    <location>
        <begin position="17"/>
        <end position="77"/>
    </location>
</feature>
<evidence type="ECO:0000259" key="3">
    <source>
        <dbReference type="PROSITE" id="PS50977"/>
    </source>
</evidence>
<dbReference type="PANTHER" id="PTHR43479">
    <property type="entry name" value="ACREF/ENVCD OPERON REPRESSOR-RELATED"/>
    <property type="match status" value="1"/>
</dbReference>
<evidence type="ECO:0000313" key="7">
    <source>
        <dbReference type="Proteomes" id="UP000435877"/>
    </source>
</evidence>
<name>A0A5S9QH62_9GAMM</name>
<organism evidence="5 8">
    <name type="scientific">Zhongshania aliphaticivorans</name>
    <dbReference type="NCBI Taxonomy" id="1470434"/>
    <lineage>
        <taxon>Bacteria</taxon>
        <taxon>Pseudomonadati</taxon>
        <taxon>Pseudomonadota</taxon>
        <taxon>Gammaproteobacteria</taxon>
        <taxon>Cellvibrionales</taxon>
        <taxon>Spongiibacteraceae</taxon>
        <taxon>Zhongshania</taxon>
    </lineage>
</organism>
<dbReference type="InterPro" id="IPR009057">
    <property type="entry name" value="Homeodomain-like_sf"/>
</dbReference>
<dbReference type="RefSeq" id="WP_235035750.1">
    <property type="nucleotide sequence ID" value="NZ_CACSIK010000003.1"/>
</dbReference>
<dbReference type="PROSITE" id="PS50977">
    <property type="entry name" value="HTH_TETR_2"/>
    <property type="match status" value="1"/>
</dbReference>
<dbReference type="InterPro" id="IPR001647">
    <property type="entry name" value="HTH_TetR"/>
</dbReference>
<sequence>MTTGRTYAGESATERLSRQRQQFMDAGLELFGTIGYRGTTVRSLCKQAALIDRYFYKNFNDIEDLLAAVYTESLDKIQTEVVTAIQLSSSKQQAPKQQIHAGLEAFFSAFENAQVARVCWLEVLGVSPRIDSMYTDRIQKFADLLLELGKSILPQWPLGDEETRITGISLVGAISQSAMQWLLDDYRAPRAVLIRANSRLIQGLFATFDE</sequence>
<dbReference type="InterPro" id="IPR050624">
    <property type="entry name" value="HTH-type_Tx_Regulator"/>
</dbReference>
<proteinExistence type="predicted"/>
<dbReference type="Gene3D" id="1.10.357.10">
    <property type="entry name" value="Tetracycline Repressor, domain 2"/>
    <property type="match status" value="1"/>
</dbReference>
<gene>
    <name evidence="5" type="primary">betI_4</name>
    <name evidence="6" type="synonym">betI_5</name>
    <name evidence="4" type="ORF">IHBHHGIJ_03168</name>
    <name evidence="5" type="ORF">KFEGEMFD_03381</name>
    <name evidence="6" type="ORF">KFEGEMFD_03913</name>
</gene>
<dbReference type="EMBL" id="CACSIM010000006">
    <property type="protein sequence ID" value="CAA0118008.1"/>
    <property type="molecule type" value="Genomic_DNA"/>
</dbReference>
<dbReference type="EMBL" id="CACSIM010000008">
    <property type="protein sequence ID" value="CAA0121903.1"/>
    <property type="molecule type" value="Genomic_DNA"/>
</dbReference>
<accession>A0A5S9QH62</accession>
<dbReference type="Proteomes" id="UP000435877">
    <property type="component" value="Unassembled WGS sequence"/>
</dbReference>
<dbReference type="AlphaFoldDB" id="A0A5S9QH62"/>
<evidence type="ECO:0000313" key="5">
    <source>
        <dbReference type="EMBL" id="CAA0118008.1"/>
    </source>
</evidence>
<evidence type="ECO:0000256" key="1">
    <source>
        <dbReference type="ARBA" id="ARBA00023125"/>
    </source>
</evidence>